<feature type="transmembrane region" description="Helical" evidence="1">
    <location>
        <begin position="33"/>
        <end position="54"/>
    </location>
</feature>
<proteinExistence type="predicted"/>
<keyword evidence="1" id="KW-0812">Transmembrane</keyword>
<dbReference type="Proteomes" id="UP000245293">
    <property type="component" value="Unassembled WGS sequence"/>
</dbReference>
<feature type="transmembrane region" description="Helical" evidence="1">
    <location>
        <begin position="7"/>
        <end position="27"/>
    </location>
</feature>
<dbReference type="AlphaFoldDB" id="A0A2V1P3K0"/>
<keyword evidence="1" id="KW-1133">Transmembrane helix</keyword>
<dbReference type="EMBL" id="QETF01000021">
    <property type="protein sequence ID" value="PWG15892.1"/>
    <property type="molecule type" value="Genomic_DNA"/>
</dbReference>
<keyword evidence="3" id="KW-1185">Reference proteome</keyword>
<evidence type="ECO:0000313" key="2">
    <source>
        <dbReference type="EMBL" id="PWG15892.1"/>
    </source>
</evidence>
<name>A0A2V1P3K0_9RHOB</name>
<dbReference type="RefSeq" id="WP_109389784.1">
    <property type="nucleotide sequence ID" value="NZ_QETF01000021.1"/>
</dbReference>
<evidence type="ECO:0000313" key="3">
    <source>
        <dbReference type="Proteomes" id="UP000245293"/>
    </source>
</evidence>
<organism evidence="2 3">
    <name type="scientific">Salibaculum griseiflavum</name>
    <dbReference type="NCBI Taxonomy" id="1914409"/>
    <lineage>
        <taxon>Bacteria</taxon>
        <taxon>Pseudomonadati</taxon>
        <taxon>Pseudomonadota</taxon>
        <taxon>Alphaproteobacteria</taxon>
        <taxon>Rhodobacterales</taxon>
        <taxon>Roseobacteraceae</taxon>
        <taxon>Salibaculum</taxon>
    </lineage>
</organism>
<protein>
    <submittedName>
        <fullName evidence="2">CTP synthetase</fullName>
    </submittedName>
</protein>
<keyword evidence="1" id="KW-0472">Membrane</keyword>
<evidence type="ECO:0000256" key="1">
    <source>
        <dbReference type="SAM" id="Phobius"/>
    </source>
</evidence>
<sequence>MSGLARALFGVIASTLAGTCVVVALVAGVTGLWPLLGAAALGGVVALPVSALVARGLGG</sequence>
<accession>A0A2V1P3K0</accession>
<reference evidence="3" key="1">
    <citation type="submission" date="2018-05" db="EMBL/GenBank/DDBJ databases">
        <authorList>
            <person name="Du Z."/>
            <person name="Wang X."/>
        </authorList>
    </citation>
    <scope>NUCLEOTIDE SEQUENCE [LARGE SCALE GENOMIC DNA]</scope>
    <source>
        <strain evidence="3">WDS4C29</strain>
    </source>
</reference>
<comment type="caution">
    <text evidence="2">The sequence shown here is derived from an EMBL/GenBank/DDBJ whole genome shotgun (WGS) entry which is preliminary data.</text>
</comment>
<gene>
    <name evidence="2" type="ORF">DFK10_14670</name>
</gene>